<dbReference type="InterPro" id="IPR051465">
    <property type="entry name" value="Cell_Envelope_Struct_Comp"/>
</dbReference>
<dbReference type="Pfam" id="PF18998">
    <property type="entry name" value="Flg_new_2"/>
    <property type="match status" value="3"/>
</dbReference>
<accession>A0A9X4KM48</accession>
<feature type="domain" description="SLH" evidence="1">
    <location>
        <begin position="1110"/>
        <end position="1173"/>
    </location>
</feature>
<gene>
    <name evidence="2" type="ORF">OMP38_31320</name>
</gene>
<organism evidence="2 3">
    <name type="scientific">Cohnella ginsengisoli</name>
    <dbReference type="NCBI Taxonomy" id="425004"/>
    <lineage>
        <taxon>Bacteria</taxon>
        <taxon>Bacillati</taxon>
        <taxon>Bacillota</taxon>
        <taxon>Bacilli</taxon>
        <taxon>Bacillales</taxon>
        <taxon>Paenibacillaceae</taxon>
        <taxon>Cohnella</taxon>
    </lineage>
</organism>
<evidence type="ECO:0000313" key="2">
    <source>
        <dbReference type="EMBL" id="MDG0794819.1"/>
    </source>
</evidence>
<dbReference type="InterPro" id="IPR001119">
    <property type="entry name" value="SLH_dom"/>
</dbReference>
<dbReference type="PANTHER" id="PTHR43308:SF5">
    <property type="entry name" value="S-LAYER PROTEIN _ PEPTIDOGLYCAN ENDO-BETA-N-ACETYLGLUCOSAMINIDASE"/>
    <property type="match status" value="1"/>
</dbReference>
<dbReference type="PANTHER" id="PTHR43308">
    <property type="entry name" value="OUTER MEMBRANE PROTEIN ALPHA-RELATED"/>
    <property type="match status" value="1"/>
</dbReference>
<dbReference type="Pfam" id="PF00395">
    <property type="entry name" value="SLH"/>
    <property type="match status" value="3"/>
</dbReference>
<dbReference type="RefSeq" id="WP_277568544.1">
    <property type="nucleotide sequence ID" value="NZ_JAPDHZ010000008.1"/>
</dbReference>
<dbReference type="Proteomes" id="UP001153387">
    <property type="component" value="Unassembled WGS sequence"/>
</dbReference>
<keyword evidence="3" id="KW-1185">Reference proteome</keyword>
<dbReference type="PROSITE" id="PS51272">
    <property type="entry name" value="SLH"/>
    <property type="match status" value="3"/>
</dbReference>
<feature type="domain" description="SLH" evidence="1">
    <location>
        <begin position="1048"/>
        <end position="1109"/>
    </location>
</feature>
<comment type="caution">
    <text evidence="2">The sequence shown here is derived from an EMBL/GenBank/DDBJ whole genome shotgun (WGS) entry which is preliminary data.</text>
</comment>
<evidence type="ECO:0000313" key="3">
    <source>
        <dbReference type="Proteomes" id="UP001153387"/>
    </source>
</evidence>
<reference evidence="2 3" key="1">
    <citation type="submission" date="2022-10" db="EMBL/GenBank/DDBJ databases">
        <title>Comparative genomic analysis of Cohnella hashimotonis sp. nov., isolated from the International Space Station.</title>
        <authorList>
            <person name="Simpson A."/>
            <person name="Venkateswaran K."/>
        </authorList>
    </citation>
    <scope>NUCLEOTIDE SEQUENCE [LARGE SCALE GENOMIC DNA]</scope>
    <source>
        <strain evidence="2 3">DSM 18997</strain>
    </source>
</reference>
<dbReference type="InterPro" id="IPR044060">
    <property type="entry name" value="Bacterial_rp_domain"/>
</dbReference>
<dbReference type="AlphaFoldDB" id="A0A9X4KM48"/>
<sequence>MAINDIAIAPPQTLSSNADLSNLILSQGTLSPTFASGTTTYTASVGNAVSSLTVTPTVADATATLKVNGASATNGTGTAVALNVGSNTITVLVTAQDGTPNTYTVTVTRAASSNADLSNLTLSQGTLSPTFASGTTTYTASVSNAVSSLTVTPTVADATATLKVNGVAATNGNGSTVALNVGSNTITVLVTAQDGTPNTYTVTVTRAASSNADLSNLTLSQGTLSPTFASGTTTYTASVSIAVSSLTVTPTVADATATLKVNGVAATNGNGSTVALNVGSNTITVLVTAQDGTPNTYTITVTRAASSNADLSSLTLSQGTLSPTFASGTTTYTASVGNAVSSLTVTPTVADATAALKMNGVAATSGNGSTVALNVGSNTITVLVTAQDGTPNTYTITVTRAASSNADLSNLTLSQGTLSPTFASGTTTYTASVGNAVSSLTVTPTVADATAALKVNGVAATSGNGSTVALNVGSNTITVLVTAQDGTPNTYTITVTRAASSNADLSNLTLSQGTLSPTFASGTTTYTASVGNAVSSLTVTPTVADATAALKVNGVAATSGNGSTVALNVGSNTITLLVTAQDGTPNTYTVTVTRAIAQYTLTYTAAANGTITGDTTQTVNEGADGAAVTAVPASGYHFVKWSDGNTSTTRTDTNVTADIAVTAEFAINTHTLTYTAAANGTITGDTTQTVNEGADGAAVTAVTASGYHFVKWSDGNTSTTRTDTNVTADIAVTAEFAINTHTLTYTAAANGTITGDTAQTVNEGADGAAVTAVPASGYHFVKWSDNNTSATRTDKNVAANLSVTAEFEQDIVIPPFVTTPAYKDFEILINGTIERLGKIVESHRNGQTVQTVVIDPAGLKARLASAGAGATVTIPLDASNSDVVIGELSGDMFKVMEQLQAKLQIKTSTGSFTLPAKQLNLASIAAKLGATDLEGLKVRIEIAVPRASDKAAVDNAAARNGFTQVAPPVAFTITATYGDKTAEVSKFNAYVERTIALPKGIDPNKITTGVVVEPDGTVRHVPTQVLKESGTYYALINSLTNSTYSVIWHPVEFADVADHWAKAAINDLGSRMVLEGTGNGAFSPNDEITRAEFAAIIVRGLGLGLKQASGSAPFSDVSAGDWYASAVQTAVENGLISGMPDGSFHPNERITREQAMVVMGKALALTGLAEKLTGPSDDSVLNAFTDADEASEWARIGIVESIRSGLVSGRGAVELAPQANLTRAEVAQLIERLLQKSGLI</sequence>
<proteinExistence type="predicted"/>
<evidence type="ECO:0000259" key="1">
    <source>
        <dbReference type="PROSITE" id="PS51272"/>
    </source>
</evidence>
<name>A0A9X4KM48_9BACL</name>
<protein>
    <submittedName>
        <fullName evidence="2">Cadherin-like beta sandwich domain-containing protein</fullName>
    </submittedName>
</protein>
<feature type="domain" description="SLH" evidence="1">
    <location>
        <begin position="1181"/>
        <end position="1240"/>
    </location>
</feature>
<dbReference type="Pfam" id="PF12733">
    <property type="entry name" value="Cadherin-like"/>
    <property type="match status" value="6"/>
</dbReference>
<dbReference type="InterPro" id="IPR025883">
    <property type="entry name" value="Cadherin-like_domain"/>
</dbReference>
<dbReference type="EMBL" id="JAPDHZ010000008">
    <property type="protein sequence ID" value="MDG0794819.1"/>
    <property type="molecule type" value="Genomic_DNA"/>
</dbReference>